<protein>
    <submittedName>
        <fullName evidence="1">Uncharacterized protein</fullName>
    </submittedName>
</protein>
<name>A0A3Q9GA15_MORCA</name>
<dbReference type="AlphaFoldDB" id="A0A3Q9GA15"/>
<reference evidence="1 2" key="1">
    <citation type="submission" date="2018-12" db="EMBL/GenBank/DDBJ databases">
        <title>Persistence of Moraxella catarrhalis in Chronic Obstructive Pulmonary Disease and Regulation of the Hag/MID Adhesin.</title>
        <authorList>
            <person name="Murphy T."/>
            <person name="Zhao X."/>
            <person name="Vyas G."/>
            <person name="Aluvathingal J."/>
            <person name="Nadendla S."/>
            <person name="Tallon L."/>
            <person name="Tettelin H."/>
        </authorList>
    </citation>
    <scope>NUCLEOTIDE SEQUENCE [LARGE SCALE GENOMIC DNA]</scope>
    <source>
        <strain evidence="1 2">46P58B1</strain>
    </source>
</reference>
<sequence length="218" mass="25402">MSLKTLHQAMAATVKRFLPNDFFIYQLTAITDSSAYDDTVRLDNRPDNRLVPPKIYAYIAQITDAVEVGFFVEKTAYTQDIFDKQTKNVLMQRADYLWQSECFECFLAQKYSSHYIETNLAINGCYNIYRFDGYRTPNQMPPLADTQHTLSIRHIAVLDDGYVLTFHIRHHNQALKLGECQFNLTAILYPIIHKASVAVYYAIKHTNPPDFHERSYWL</sequence>
<evidence type="ECO:0000313" key="1">
    <source>
        <dbReference type="EMBL" id="AZQ92329.1"/>
    </source>
</evidence>
<gene>
    <name evidence="1" type="ORF">EJK53_0458</name>
</gene>
<evidence type="ECO:0000313" key="2">
    <source>
        <dbReference type="Proteomes" id="UP000280228"/>
    </source>
</evidence>
<proteinExistence type="predicted"/>
<dbReference type="EMBL" id="CP034662">
    <property type="protein sequence ID" value="AZQ92329.1"/>
    <property type="molecule type" value="Genomic_DNA"/>
</dbReference>
<organism evidence="1 2">
    <name type="scientific">Moraxella catarrhalis</name>
    <name type="common">Branhamella catarrhalis</name>
    <dbReference type="NCBI Taxonomy" id="480"/>
    <lineage>
        <taxon>Bacteria</taxon>
        <taxon>Pseudomonadati</taxon>
        <taxon>Pseudomonadota</taxon>
        <taxon>Gammaproteobacteria</taxon>
        <taxon>Moraxellales</taxon>
        <taxon>Moraxellaceae</taxon>
        <taxon>Moraxella</taxon>
    </lineage>
</organism>
<accession>A0A3Q9GA15</accession>
<dbReference type="RefSeq" id="WP_049148824.1">
    <property type="nucleotide sequence ID" value="NZ_CP034662.1"/>
</dbReference>
<dbReference type="Proteomes" id="UP000280228">
    <property type="component" value="Chromosome"/>
</dbReference>